<feature type="compositionally biased region" description="Low complexity" evidence="1">
    <location>
        <begin position="148"/>
        <end position="158"/>
    </location>
</feature>
<evidence type="ECO:0000313" key="2">
    <source>
        <dbReference type="EMBL" id="KAG2547424.1"/>
    </source>
</evidence>
<organism evidence="2 3">
    <name type="scientific">Panicum virgatum</name>
    <name type="common">Blackwell switchgrass</name>
    <dbReference type="NCBI Taxonomy" id="38727"/>
    <lineage>
        <taxon>Eukaryota</taxon>
        <taxon>Viridiplantae</taxon>
        <taxon>Streptophyta</taxon>
        <taxon>Embryophyta</taxon>
        <taxon>Tracheophyta</taxon>
        <taxon>Spermatophyta</taxon>
        <taxon>Magnoliopsida</taxon>
        <taxon>Liliopsida</taxon>
        <taxon>Poales</taxon>
        <taxon>Poaceae</taxon>
        <taxon>PACMAD clade</taxon>
        <taxon>Panicoideae</taxon>
        <taxon>Panicodae</taxon>
        <taxon>Paniceae</taxon>
        <taxon>Panicinae</taxon>
        <taxon>Panicum</taxon>
        <taxon>Panicum sect. Hiantes</taxon>
    </lineage>
</organism>
<feature type="compositionally biased region" description="Gly residues" evidence="1">
    <location>
        <begin position="218"/>
        <end position="227"/>
    </location>
</feature>
<gene>
    <name evidence="2" type="ORF">PVAP13_9KG100940</name>
</gene>
<feature type="region of interest" description="Disordered" evidence="1">
    <location>
        <begin position="1"/>
        <end position="343"/>
    </location>
</feature>
<comment type="caution">
    <text evidence="2">The sequence shown here is derived from an EMBL/GenBank/DDBJ whole genome shotgun (WGS) entry which is preliminary data.</text>
</comment>
<reference evidence="2" key="1">
    <citation type="submission" date="2020-05" db="EMBL/GenBank/DDBJ databases">
        <title>WGS assembly of Panicum virgatum.</title>
        <authorList>
            <person name="Lovell J.T."/>
            <person name="Jenkins J."/>
            <person name="Shu S."/>
            <person name="Juenger T.E."/>
            <person name="Schmutz J."/>
        </authorList>
    </citation>
    <scope>NUCLEOTIDE SEQUENCE</scope>
    <source>
        <strain evidence="2">AP13</strain>
    </source>
</reference>
<accession>A0A8T0NKP8</accession>
<feature type="compositionally biased region" description="Low complexity" evidence="1">
    <location>
        <begin position="295"/>
        <end position="315"/>
    </location>
</feature>
<feature type="compositionally biased region" description="Pro residues" evidence="1">
    <location>
        <begin position="326"/>
        <end position="336"/>
    </location>
</feature>
<evidence type="ECO:0000256" key="1">
    <source>
        <dbReference type="SAM" id="MobiDB-lite"/>
    </source>
</evidence>
<keyword evidence="3" id="KW-1185">Reference proteome</keyword>
<feature type="compositionally biased region" description="Low complexity" evidence="1">
    <location>
        <begin position="166"/>
        <end position="181"/>
    </location>
</feature>
<sequence>MTSLVWSLKERLSDDESGAEPLWGQEGSSPLPPGSPLEAKGMEEERGERRKKKREHEEGAPLVLRLAPSLRCLPERRTTRRRPSPPRRAFARRRGSRGGAPLRGRRRGQGHAAPRAGRPGPPPHAAHWPPLLLLGSTRAPEPSPPARAEPQPRAMPARLLRRPRLRPAAPAAAPRLVLLPPGDVRSRGRGPAVPPRCGPGRAMASAAACPRPVPTRGGRAGGRGGLARTGSRRDLCSTEREGGARGLRRAAVCGLPPRRRVKEPGGGGGGGARAEQQRSRGRTRRLPRSARRTEPACGRFAAAARGARRGSATLAHGWPRREQGPPSTPPRPPPPAAAARARGRSAALARRAATVAPPQVRYYPCSLLPGPASGPPRCCTVPPPLLCRGPAGTPPRCCPALVQ</sequence>
<name>A0A8T0NKP8_PANVG</name>
<feature type="compositionally biased region" description="Basic residues" evidence="1">
    <location>
        <begin position="78"/>
        <end position="96"/>
    </location>
</feature>
<dbReference type="EMBL" id="CM029053">
    <property type="protein sequence ID" value="KAG2547424.1"/>
    <property type="molecule type" value="Genomic_DNA"/>
</dbReference>
<feature type="compositionally biased region" description="Basic and acidic residues" evidence="1">
    <location>
        <begin position="231"/>
        <end position="243"/>
    </location>
</feature>
<proteinExistence type="predicted"/>
<feature type="compositionally biased region" description="Basic residues" evidence="1">
    <location>
        <begin position="279"/>
        <end position="290"/>
    </location>
</feature>
<feature type="compositionally biased region" description="Low complexity" evidence="1">
    <location>
        <begin position="125"/>
        <end position="140"/>
    </location>
</feature>
<dbReference type="AlphaFoldDB" id="A0A8T0NKP8"/>
<evidence type="ECO:0000313" key="3">
    <source>
        <dbReference type="Proteomes" id="UP000823388"/>
    </source>
</evidence>
<protein>
    <submittedName>
        <fullName evidence="2">Uncharacterized protein</fullName>
    </submittedName>
</protein>
<dbReference type="Proteomes" id="UP000823388">
    <property type="component" value="Chromosome 9K"/>
</dbReference>